<name>A0ACC2J309_9PEZI</name>
<comment type="caution">
    <text evidence="1">The sequence shown here is derived from an EMBL/GenBank/DDBJ whole genome shotgun (WGS) entry which is preliminary data.</text>
</comment>
<keyword evidence="2" id="KW-1185">Reference proteome</keyword>
<gene>
    <name evidence="1" type="ORF">ONZ43_g2010</name>
</gene>
<evidence type="ECO:0000313" key="2">
    <source>
        <dbReference type="Proteomes" id="UP001153334"/>
    </source>
</evidence>
<protein>
    <submittedName>
        <fullName evidence="1">Uncharacterized protein</fullName>
    </submittedName>
</protein>
<reference evidence="1" key="1">
    <citation type="submission" date="2022-11" db="EMBL/GenBank/DDBJ databases">
        <title>Genome Sequence of Nemania bipapillata.</title>
        <authorList>
            <person name="Buettner E."/>
        </authorList>
    </citation>
    <scope>NUCLEOTIDE SEQUENCE</scope>
    <source>
        <strain evidence="1">CP14</strain>
    </source>
</reference>
<dbReference type="EMBL" id="JAPESX010000388">
    <property type="protein sequence ID" value="KAJ8121573.1"/>
    <property type="molecule type" value="Genomic_DNA"/>
</dbReference>
<proteinExistence type="predicted"/>
<sequence length="258" mass="27857">MINMAPLISRQSAPGADPTSLPPVALSADPFAAIIAITVVMAVIVLAKIWAKIVIVKQFGLDDWSALIGSSFVIAETGVLASILKDSGLDSANASASPLTLNDPSFKGIFPRRARPTTAYFLWAAIAFTVLYYGINVLYIAIRCGPNLVLSIANLALDIYMFVLAAVNVWTLQMSKRLKVGVTAIFATGFLALAASAIVLYFRVYFPTNPDENLRACDCAYHRLPSDNTLPVEPGIENSWLTIASPTPKSHYTDQRAY</sequence>
<evidence type="ECO:0000313" key="1">
    <source>
        <dbReference type="EMBL" id="KAJ8121573.1"/>
    </source>
</evidence>
<accession>A0ACC2J309</accession>
<organism evidence="1 2">
    <name type="scientific">Nemania bipapillata</name>
    <dbReference type="NCBI Taxonomy" id="110536"/>
    <lineage>
        <taxon>Eukaryota</taxon>
        <taxon>Fungi</taxon>
        <taxon>Dikarya</taxon>
        <taxon>Ascomycota</taxon>
        <taxon>Pezizomycotina</taxon>
        <taxon>Sordariomycetes</taxon>
        <taxon>Xylariomycetidae</taxon>
        <taxon>Xylariales</taxon>
        <taxon>Xylariaceae</taxon>
        <taxon>Nemania</taxon>
    </lineage>
</organism>
<dbReference type="Proteomes" id="UP001153334">
    <property type="component" value="Unassembled WGS sequence"/>
</dbReference>